<sequence length="174" mass="19302">MSRASLREFQTHLAQRLTAAQSGQAPSRWLAVLAGQWRLLLPLEFSGEISPMQHCAPLPHALPWFQGLVSLRGQVCGVVHLGRFMGEDAAALTPQARLIQFAPALDINTALLVDQLVGLRNPDQLQKVLGVQEEGLGEGTHPWLRTTYRDAEQNLWHEVDLLALAENEQFLNVT</sequence>
<organism evidence="2 3">
    <name type="scientific">Thiomonas arsenitoxydans (strain DSM 22701 / CIP 110005 / 3As)</name>
    <dbReference type="NCBI Taxonomy" id="426114"/>
    <lineage>
        <taxon>Bacteria</taxon>
        <taxon>Pseudomonadati</taxon>
        <taxon>Pseudomonadota</taxon>
        <taxon>Betaproteobacteria</taxon>
        <taxon>Burkholderiales</taxon>
        <taxon>Thiomonas</taxon>
    </lineage>
</organism>
<comment type="caution">
    <text evidence="2">The sequence shown here is derived from an EMBL/GenBank/DDBJ whole genome shotgun (WGS) entry which is preliminary data.</text>
</comment>
<dbReference type="SUPFAM" id="SSF50341">
    <property type="entry name" value="CheW-like"/>
    <property type="match status" value="1"/>
</dbReference>
<dbReference type="InterPro" id="IPR002545">
    <property type="entry name" value="CheW-lke_dom"/>
</dbReference>
<dbReference type="RefSeq" id="WP_276732642.1">
    <property type="nucleotide sequence ID" value="NZ_JAFKMR010000036.1"/>
</dbReference>
<gene>
    <name evidence="2" type="ORF">J0I24_15215</name>
</gene>
<reference evidence="2" key="1">
    <citation type="submission" date="2021-02" db="EMBL/GenBank/DDBJ databases">
        <title>Thiocyanate and organic carbon inputs drive convergent selection for specific autotrophic Afipia and Thiobacillus strains within complex microbiomes.</title>
        <authorList>
            <person name="Huddy R.J."/>
            <person name="Sachdeva R."/>
            <person name="Kadzinga F."/>
            <person name="Kantor R.S."/>
            <person name="Harrison S.T.L."/>
            <person name="Banfield J.F."/>
        </authorList>
    </citation>
    <scope>NUCLEOTIDE SEQUENCE</scope>
    <source>
        <strain evidence="2">SCN18_13_7_16_R3_B_64_19</strain>
    </source>
</reference>
<proteinExistence type="predicted"/>
<name>A0A8I1MYY0_THIA3</name>
<protein>
    <submittedName>
        <fullName evidence="2">Chemotaxis protein CheW</fullName>
    </submittedName>
</protein>
<evidence type="ECO:0000313" key="3">
    <source>
        <dbReference type="Proteomes" id="UP000664800"/>
    </source>
</evidence>
<dbReference type="Pfam" id="PF01584">
    <property type="entry name" value="CheW"/>
    <property type="match status" value="1"/>
</dbReference>
<dbReference type="GO" id="GO:0006935">
    <property type="term" value="P:chemotaxis"/>
    <property type="evidence" value="ECO:0007669"/>
    <property type="project" value="InterPro"/>
</dbReference>
<feature type="domain" description="CheW-like" evidence="1">
    <location>
        <begin position="26"/>
        <end position="170"/>
    </location>
</feature>
<accession>A0A8I1MYY0</accession>
<evidence type="ECO:0000259" key="1">
    <source>
        <dbReference type="PROSITE" id="PS50851"/>
    </source>
</evidence>
<dbReference type="EMBL" id="JAFKMR010000036">
    <property type="protein sequence ID" value="MBN8745630.1"/>
    <property type="molecule type" value="Genomic_DNA"/>
</dbReference>
<dbReference type="Gene3D" id="2.40.50.180">
    <property type="entry name" value="CheA-289, Domain 4"/>
    <property type="match status" value="1"/>
</dbReference>
<dbReference type="Proteomes" id="UP000664800">
    <property type="component" value="Unassembled WGS sequence"/>
</dbReference>
<dbReference type="AlphaFoldDB" id="A0A8I1MYY0"/>
<dbReference type="GO" id="GO:0007165">
    <property type="term" value="P:signal transduction"/>
    <property type="evidence" value="ECO:0007669"/>
    <property type="project" value="InterPro"/>
</dbReference>
<evidence type="ECO:0000313" key="2">
    <source>
        <dbReference type="EMBL" id="MBN8745630.1"/>
    </source>
</evidence>
<dbReference type="InterPro" id="IPR036061">
    <property type="entry name" value="CheW-like_dom_sf"/>
</dbReference>
<dbReference type="PROSITE" id="PS50851">
    <property type="entry name" value="CHEW"/>
    <property type="match status" value="1"/>
</dbReference>